<feature type="compositionally biased region" description="Basic and acidic residues" evidence="1">
    <location>
        <begin position="132"/>
        <end position="142"/>
    </location>
</feature>
<comment type="caution">
    <text evidence="2">The sequence shown here is derived from an EMBL/GenBank/DDBJ whole genome shotgun (WGS) entry which is preliminary data.</text>
</comment>
<name>A0A0F9G1D7_9ZZZZ</name>
<feature type="region of interest" description="Disordered" evidence="1">
    <location>
        <begin position="75"/>
        <end position="142"/>
    </location>
</feature>
<dbReference type="AlphaFoldDB" id="A0A0F9G1D7"/>
<reference evidence="2" key="1">
    <citation type="journal article" date="2015" name="Nature">
        <title>Complex archaea that bridge the gap between prokaryotes and eukaryotes.</title>
        <authorList>
            <person name="Spang A."/>
            <person name="Saw J.H."/>
            <person name="Jorgensen S.L."/>
            <person name="Zaremba-Niedzwiedzka K."/>
            <person name="Martijn J."/>
            <person name="Lind A.E."/>
            <person name="van Eijk R."/>
            <person name="Schleper C."/>
            <person name="Guy L."/>
            <person name="Ettema T.J."/>
        </authorList>
    </citation>
    <scope>NUCLEOTIDE SEQUENCE</scope>
</reference>
<gene>
    <name evidence="2" type="ORF">LCGC14_1966540</name>
</gene>
<feature type="compositionally biased region" description="Polar residues" evidence="1">
    <location>
        <begin position="75"/>
        <end position="94"/>
    </location>
</feature>
<evidence type="ECO:0000256" key="1">
    <source>
        <dbReference type="SAM" id="MobiDB-lite"/>
    </source>
</evidence>
<dbReference type="EMBL" id="LAZR01021751">
    <property type="protein sequence ID" value="KKL84256.1"/>
    <property type="molecule type" value="Genomic_DNA"/>
</dbReference>
<protein>
    <submittedName>
        <fullName evidence="2">Uncharacterized protein</fullName>
    </submittedName>
</protein>
<proteinExistence type="predicted"/>
<sequence>MGLFSLSNLAKLGGFAAAPFTGGASIPIGLGIGGALDAGAQQGKANKASQQALDFARQDIEARQPFRDQLLASLQQGQPQRQDLSNLFGSQNPFASELGPLNPAQQQMAAPIAPPQGLPVSRRGGGSGRFSRIREDGRERLE</sequence>
<accession>A0A0F9G1D7</accession>
<evidence type="ECO:0000313" key="2">
    <source>
        <dbReference type="EMBL" id="KKL84256.1"/>
    </source>
</evidence>
<organism evidence="2">
    <name type="scientific">marine sediment metagenome</name>
    <dbReference type="NCBI Taxonomy" id="412755"/>
    <lineage>
        <taxon>unclassified sequences</taxon>
        <taxon>metagenomes</taxon>
        <taxon>ecological metagenomes</taxon>
    </lineage>
</organism>